<name>X1QTC7_9ZZZZ</name>
<accession>X1QTC7</accession>
<dbReference type="HAMAP" id="MF_00338">
    <property type="entry name" value="UPF0145"/>
    <property type="match status" value="1"/>
</dbReference>
<comment type="similarity">
    <text evidence="1">Belongs to the UPF0145 family.</text>
</comment>
<dbReference type="InterPro" id="IPR035439">
    <property type="entry name" value="UPF0145_dom_sf"/>
</dbReference>
<proteinExistence type="inferred from homology"/>
<reference evidence="2" key="1">
    <citation type="journal article" date="2014" name="Front. Microbiol.">
        <title>High frequency of phylogenetically diverse reductive dehalogenase-homologous genes in deep subseafloor sedimentary metagenomes.</title>
        <authorList>
            <person name="Kawai M."/>
            <person name="Futagami T."/>
            <person name="Toyoda A."/>
            <person name="Takaki Y."/>
            <person name="Nishi S."/>
            <person name="Hori S."/>
            <person name="Arai W."/>
            <person name="Tsubouchi T."/>
            <person name="Morono Y."/>
            <person name="Uchiyama I."/>
            <person name="Ito T."/>
            <person name="Fujiyama A."/>
            <person name="Inagaki F."/>
            <person name="Takami H."/>
        </authorList>
    </citation>
    <scope>NUCLEOTIDE SEQUENCE</scope>
    <source>
        <strain evidence="2">Expedition CK06-06</strain>
    </source>
</reference>
<dbReference type="Pfam" id="PF01906">
    <property type="entry name" value="YbjQ_1"/>
    <property type="match status" value="1"/>
</dbReference>
<sequence>MIVVTTEQIEGKRIVETLGLVRGSTIRARHVGRDIMAGMRNIVGGEVKDYTVMLAQAREEALQRMIEQAEKMGANAIVGVRFVTSMVMSGAAEMVAYGTAVKLE</sequence>
<comment type="caution">
    <text evidence="2">The sequence shown here is derived from an EMBL/GenBank/DDBJ whole genome shotgun (WGS) entry which is preliminary data.</text>
</comment>
<dbReference type="PANTHER" id="PTHR34068">
    <property type="entry name" value="UPF0145 PROTEIN YBJQ"/>
    <property type="match status" value="1"/>
</dbReference>
<dbReference type="PANTHER" id="PTHR34068:SF2">
    <property type="entry name" value="UPF0145 PROTEIN SCO3412"/>
    <property type="match status" value="1"/>
</dbReference>
<protein>
    <submittedName>
        <fullName evidence="2">Uncharacterized protein</fullName>
    </submittedName>
</protein>
<dbReference type="EMBL" id="BARV01038242">
    <property type="protein sequence ID" value="GAI58051.1"/>
    <property type="molecule type" value="Genomic_DNA"/>
</dbReference>
<organism evidence="2">
    <name type="scientific">marine sediment metagenome</name>
    <dbReference type="NCBI Taxonomy" id="412755"/>
    <lineage>
        <taxon>unclassified sequences</taxon>
        <taxon>metagenomes</taxon>
        <taxon>ecological metagenomes</taxon>
    </lineage>
</organism>
<dbReference type="AlphaFoldDB" id="X1QTC7"/>
<evidence type="ECO:0000313" key="2">
    <source>
        <dbReference type="EMBL" id="GAI58051.1"/>
    </source>
</evidence>
<gene>
    <name evidence="2" type="ORF">S06H3_58967</name>
</gene>
<dbReference type="InterPro" id="IPR002765">
    <property type="entry name" value="UPF0145_YbjQ-like"/>
</dbReference>
<dbReference type="SUPFAM" id="SSF117782">
    <property type="entry name" value="YbjQ-like"/>
    <property type="match status" value="1"/>
</dbReference>
<evidence type="ECO:0000256" key="1">
    <source>
        <dbReference type="ARBA" id="ARBA00010751"/>
    </source>
</evidence>
<dbReference type="Gene3D" id="3.30.110.70">
    <property type="entry name" value="Hypothetical protein apc22750. Chain B"/>
    <property type="match status" value="1"/>
</dbReference>